<dbReference type="Proteomes" id="UP000315017">
    <property type="component" value="Chromosome"/>
</dbReference>
<reference evidence="2 3" key="1">
    <citation type="submission" date="2019-02" db="EMBL/GenBank/DDBJ databases">
        <title>Deep-cultivation of Planctomycetes and their phenomic and genomic characterization uncovers novel biology.</title>
        <authorList>
            <person name="Wiegand S."/>
            <person name="Jogler M."/>
            <person name="Boedeker C."/>
            <person name="Pinto D."/>
            <person name="Vollmers J."/>
            <person name="Rivas-Marin E."/>
            <person name="Kohn T."/>
            <person name="Peeters S.H."/>
            <person name="Heuer A."/>
            <person name="Rast P."/>
            <person name="Oberbeckmann S."/>
            <person name="Bunk B."/>
            <person name="Jeske O."/>
            <person name="Meyerdierks A."/>
            <person name="Storesund J.E."/>
            <person name="Kallscheuer N."/>
            <person name="Luecker S."/>
            <person name="Lage O.M."/>
            <person name="Pohl T."/>
            <person name="Merkel B.J."/>
            <person name="Hornburger P."/>
            <person name="Mueller R.-W."/>
            <person name="Bruemmer F."/>
            <person name="Labrenz M."/>
            <person name="Spormann A.M."/>
            <person name="Op den Camp H."/>
            <person name="Overmann J."/>
            <person name="Amann R."/>
            <person name="Jetten M.S.M."/>
            <person name="Mascher T."/>
            <person name="Medema M.H."/>
            <person name="Devos D.P."/>
            <person name="Kaster A.-K."/>
            <person name="Ovreas L."/>
            <person name="Rohde M."/>
            <person name="Galperin M.Y."/>
            <person name="Jogler C."/>
        </authorList>
    </citation>
    <scope>NUCLEOTIDE SEQUENCE [LARGE SCALE GENOMIC DNA]</scope>
    <source>
        <strain evidence="2 3">ETA_A8</strain>
    </source>
</reference>
<accession>A0A517YHK6</accession>
<evidence type="ECO:0000313" key="3">
    <source>
        <dbReference type="Proteomes" id="UP000315017"/>
    </source>
</evidence>
<feature type="transmembrane region" description="Helical" evidence="1">
    <location>
        <begin position="60"/>
        <end position="81"/>
    </location>
</feature>
<feature type="transmembrane region" description="Helical" evidence="1">
    <location>
        <begin position="102"/>
        <end position="123"/>
    </location>
</feature>
<evidence type="ECO:0000313" key="2">
    <source>
        <dbReference type="EMBL" id="QDU29692.1"/>
    </source>
</evidence>
<keyword evidence="1" id="KW-0812">Transmembrane</keyword>
<sequence length="211" mass="24219">MLMTMLLVFILVLTAGTLWFHGLWSNGITLINLLLAMLLATNFYEPVATFAYDMSPAATYFWDFVSVWVLFFIFFGAFRGITDSLSKQQVKFILPVEMAGRTILALWCGWLLVCFTTFTLQMAPLNNPEPMGAWKGPTDRVFLGFAPDRMWLGFMQQESRGYLSRSNFSGVENPKDTQAQLNIEAFDPTSEFPFKFRYRRVKYSELEGMTP</sequence>
<name>A0A517YHK6_9BACT</name>
<keyword evidence="1" id="KW-0472">Membrane</keyword>
<gene>
    <name evidence="2" type="ORF">ETAA8_48070</name>
</gene>
<dbReference type="AlphaFoldDB" id="A0A517YHK6"/>
<protein>
    <submittedName>
        <fullName evidence="2">Colicin V production protein</fullName>
    </submittedName>
</protein>
<evidence type="ECO:0000256" key="1">
    <source>
        <dbReference type="SAM" id="Phobius"/>
    </source>
</evidence>
<organism evidence="2 3">
    <name type="scientific">Anatilimnocola aggregata</name>
    <dbReference type="NCBI Taxonomy" id="2528021"/>
    <lineage>
        <taxon>Bacteria</taxon>
        <taxon>Pseudomonadati</taxon>
        <taxon>Planctomycetota</taxon>
        <taxon>Planctomycetia</taxon>
        <taxon>Pirellulales</taxon>
        <taxon>Pirellulaceae</taxon>
        <taxon>Anatilimnocola</taxon>
    </lineage>
</organism>
<dbReference type="KEGG" id="aagg:ETAA8_48070"/>
<keyword evidence="1" id="KW-1133">Transmembrane helix</keyword>
<keyword evidence="3" id="KW-1185">Reference proteome</keyword>
<dbReference type="EMBL" id="CP036274">
    <property type="protein sequence ID" value="QDU29692.1"/>
    <property type="molecule type" value="Genomic_DNA"/>
</dbReference>
<proteinExistence type="predicted"/>
<dbReference type="RefSeq" id="WP_238397511.1">
    <property type="nucleotide sequence ID" value="NZ_CP036274.1"/>
</dbReference>